<proteinExistence type="predicted"/>
<dbReference type="PROSITE" id="PS00018">
    <property type="entry name" value="EF_HAND_1"/>
    <property type="match status" value="1"/>
</dbReference>
<dbReference type="EMBL" id="CAJNIZ010004334">
    <property type="protein sequence ID" value="CAE7231610.1"/>
    <property type="molecule type" value="Genomic_DNA"/>
</dbReference>
<evidence type="ECO:0000313" key="2">
    <source>
        <dbReference type="EMBL" id="CAE7231610.1"/>
    </source>
</evidence>
<feature type="non-terminal residue" evidence="2">
    <location>
        <position position="141"/>
    </location>
</feature>
<dbReference type="InterPro" id="IPR011992">
    <property type="entry name" value="EF-hand-dom_pair"/>
</dbReference>
<dbReference type="Proteomes" id="UP000649617">
    <property type="component" value="Unassembled WGS sequence"/>
</dbReference>
<dbReference type="OrthoDB" id="440148at2759"/>
<name>A0A812KWF6_SYMPI</name>
<evidence type="ECO:0008006" key="4">
    <source>
        <dbReference type="Google" id="ProtNLM"/>
    </source>
</evidence>
<sequence length="141" mass="15674">MVAKDRRAQKSEFFSLVPHSGSVAAEVLRRYLRRKKGRTGDDCQVNSLELGLRSEQLEWKLSDTNTDGLLDYIEFAQRIAEVTGISTTAFPVPRPDEDVLEPPSATVSAFDAAAGMSEAWHDICLARLLCGFQELGWSIDK</sequence>
<organism evidence="2 3">
    <name type="scientific">Symbiodinium pilosum</name>
    <name type="common">Dinoflagellate</name>
    <dbReference type="NCBI Taxonomy" id="2952"/>
    <lineage>
        <taxon>Eukaryota</taxon>
        <taxon>Sar</taxon>
        <taxon>Alveolata</taxon>
        <taxon>Dinophyceae</taxon>
        <taxon>Suessiales</taxon>
        <taxon>Symbiodiniaceae</taxon>
        <taxon>Symbiodinium</taxon>
    </lineage>
</organism>
<dbReference type="AlphaFoldDB" id="A0A812KWF6"/>
<keyword evidence="3" id="KW-1185">Reference proteome</keyword>
<dbReference type="SUPFAM" id="SSF47473">
    <property type="entry name" value="EF-hand"/>
    <property type="match status" value="1"/>
</dbReference>
<keyword evidence="1" id="KW-0106">Calcium</keyword>
<gene>
    <name evidence="2" type="ORF">SPIL2461_LOCUS3558</name>
</gene>
<reference evidence="2" key="1">
    <citation type="submission" date="2021-02" db="EMBL/GenBank/DDBJ databases">
        <authorList>
            <person name="Dougan E. K."/>
            <person name="Rhodes N."/>
            <person name="Thang M."/>
            <person name="Chan C."/>
        </authorList>
    </citation>
    <scope>NUCLEOTIDE SEQUENCE</scope>
</reference>
<protein>
    <recommendedName>
        <fullName evidence="4">EF-hand domain-containing protein</fullName>
    </recommendedName>
</protein>
<evidence type="ECO:0000256" key="1">
    <source>
        <dbReference type="ARBA" id="ARBA00022837"/>
    </source>
</evidence>
<comment type="caution">
    <text evidence="2">The sequence shown here is derived from an EMBL/GenBank/DDBJ whole genome shotgun (WGS) entry which is preliminary data.</text>
</comment>
<evidence type="ECO:0000313" key="3">
    <source>
        <dbReference type="Proteomes" id="UP000649617"/>
    </source>
</evidence>
<accession>A0A812KWF6</accession>
<dbReference type="InterPro" id="IPR018247">
    <property type="entry name" value="EF_Hand_1_Ca_BS"/>
</dbReference>